<feature type="region of interest" description="Disordered" evidence="1">
    <location>
        <begin position="429"/>
        <end position="448"/>
    </location>
</feature>
<dbReference type="Gene3D" id="2.60.120.200">
    <property type="match status" value="1"/>
</dbReference>
<accession>A0AAU8CDX1</accession>
<dbReference type="GeneID" id="91108231"/>
<evidence type="ECO:0000313" key="3">
    <source>
        <dbReference type="EMBL" id="XCF17134.1"/>
    </source>
</evidence>
<sequence length="481" mass="48017">MRRALALAAALAIAGTLAFPSVAAPLFSGPTDQLSNDVELAPSSDYAHLDDDGDLVVDLSAANPDAEGVNADAVTGIEDVFRVRYNGSRFAHVWLTHESDAVTFYADGAPVQSAAANMTLAPNETVAVGVRVDTTGEAADGLIDQITVHARAADSADVASESGAANTNAFSAEGSTARSLAPDATSRRFTALGADAGETTTFDASALALDGAAGGLTLDEVGVASTGGTVSVGVEAAGTAASRSRVAERGAAPLGAVSVTDRLDSAGRATLRFSAPVGFFAERGVAPADLTVYRDDGGELSELAVSTTGERGGRLHFEAETPGFSTFVVAADRARLRVADATLERASAAPGEAVTVTATVSNAGSVAGERSVAVAVGGSVVAEPMVEAPAGGTATVTARVARNVTGEYAVTVGDVDAGTLAVATGNQTDGAAAAQPAVEPTTADEPIREPAGFGLTEVLGLVTLLAVVAVALALARRAPWR</sequence>
<dbReference type="InterPro" id="IPR013320">
    <property type="entry name" value="ConA-like_dom_sf"/>
</dbReference>
<proteinExistence type="predicted"/>
<dbReference type="KEGG" id="hanx:ABSL23_03740"/>
<feature type="transmembrane region" description="Helical" evidence="2">
    <location>
        <begin position="451"/>
        <end position="475"/>
    </location>
</feature>
<dbReference type="Pfam" id="PF06510">
    <property type="entry name" value="DUF1102"/>
    <property type="match status" value="1"/>
</dbReference>
<name>A0AAU8CDX1_9EURY</name>
<evidence type="ECO:0000256" key="2">
    <source>
        <dbReference type="SAM" id="Phobius"/>
    </source>
</evidence>
<organism evidence="3">
    <name type="scientific">Halobacterium sp. NMX12-1</name>
    <dbReference type="NCBI Taxonomy" id="3166650"/>
    <lineage>
        <taxon>Archaea</taxon>
        <taxon>Methanobacteriati</taxon>
        <taxon>Methanobacteriota</taxon>
        <taxon>Stenosarchaea group</taxon>
        <taxon>Halobacteria</taxon>
        <taxon>Halobacteriales</taxon>
        <taxon>Halobacteriaceae</taxon>
        <taxon>Halobacterium</taxon>
    </lineage>
</organism>
<keyword evidence="2" id="KW-0472">Membrane</keyword>
<dbReference type="Gene3D" id="2.60.40.10">
    <property type="entry name" value="Immunoglobulins"/>
    <property type="match status" value="1"/>
</dbReference>
<dbReference type="RefSeq" id="WP_353634757.1">
    <property type="nucleotide sequence ID" value="NZ_CP159204.1"/>
</dbReference>
<keyword evidence="2" id="KW-1133">Transmembrane helix</keyword>
<dbReference type="InterPro" id="IPR009482">
    <property type="entry name" value="DUF1102"/>
</dbReference>
<keyword evidence="2" id="KW-0812">Transmembrane</keyword>
<reference evidence="3" key="1">
    <citation type="submission" date="2024-06" db="EMBL/GenBank/DDBJ databases">
        <title>Genome Sequence of an extremely halophilic archaeon isolated from Permian era halite, Salado Formation, Carlsbad, New Mexico: Halobacterium sp. strain NMX12-1.</title>
        <authorList>
            <person name="Sotoa L."/>
            <person name="DasSarma P."/>
            <person name="Anton B.P."/>
            <person name="Vincze T."/>
            <person name="Verma I."/>
            <person name="Eralp B."/>
            <person name="Powers D.W."/>
            <person name="Dozier B.L."/>
            <person name="Roberts R.J."/>
            <person name="DasSarma S."/>
        </authorList>
    </citation>
    <scope>NUCLEOTIDE SEQUENCE</scope>
    <source>
        <strain evidence="3">NMX12-1</strain>
    </source>
</reference>
<evidence type="ECO:0000256" key="1">
    <source>
        <dbReference type="SAM" id="MobiDB-lite"/>
    </source>
</evidence>
<protein>
    <submittedName>
        <fullName evidence="3">DUF1102 domain-containing protein</fullName>
    </submittedName>
</protein>
<gene>
    <name evidence="3" type="ORF">ABSL23_03740</name>
</gene>
<dbReference type="InterPro" id="IPR013783">
    <property type="entry name" value="Ig-like_fold"/>
</dbReference>
<dbReference type="EMBL" id="CP159204">
    <property type="protein sequence ID" value="XCF17134.1"/>
    <property type="molecule type" value="Genomic_DNA"/>
</dbReference>
<dbReference type="SUPFAM" id="SSF49899">
    <property type="entry name" value="Concanavalin A-like lectins/glucanases"/>
    <property type="match status" value="1"/>
</dbReference>
<dbReference type="AlphaFoldDB" id="A0AAU8CDX1"/>